<dbReference type="Gene3D" id="3.30.40.10">
    <property type="entry name" value="Zinc/RING finger domain, C3HC4 (zinc finger)"/>
    <property type="match status" value="1"/>
</dbReference>
<evidence type="ECO:0000313" key="7">
    <source>
        <dbReference type="EMBL" id="KAF0694409.1"/>
    </source>
</evidence>
<organism evidence="8 9">
    <name type="scientific">Aphanomyces stellatus</name>
    <dbReference type="NCBI Taxonomy" id="120398"/>
    <lineage>
        <taxon>Eukaryota</taxon>
        <taxon>Sar</taxon>
        <taxon>Stramenopiles</taxon>
        <taxon>Oomycota</taxon>
        <taxon>Saprolegniomycetes</taxon>
        <taxon>Saprolegniales</taxon>
        <taxon>Verrucalvaceae</taxon>
        <taxon>Aphanomyces</taxon>
    </lineage>
</organism>
<dbReference type="EMBL" id="CAADRA010005592">
    <property type="protein sequence ID" value="VFT91524.1"/>
    <property type="molecule type" value="Genomic_DNA"/>
</dbReference>
<keyword evidence="2 4" id="KW-0863">Zinc-finger</keyword>
<dbReference type="PROSITE" id="PS50089">
    <property type="entry name" value="ZF_RING_2"/>
    <property type="match status" value="1"/>
</dbReference>
<dbReference type="PANTHER" id="PTHR14155:SF627">
    <property type="entry name" value="OS06G0192800 PROTEIN"/>
    <property type="match status" value="1"/>
</dbReference>
<feature type="region of interest" description="Disordered" evidence="5">
    <location>
        <begin position="33"/>
        <end position="158"/>
    </location>
</feature>
<dbReference type="OrthoDB" id="8062037at2759"/>
<evidence type="ECO:0000256" key="1">
    <source>
        <dbReference type="ARBA" id="ARBA00022723"/>
    </source>
</evidence>
<dbReference type="InterPro" id="IPR053238">
    <property type="entry name" value="RING-H2_zinc_finger"/>
</dbReference>
<gene>
    <name evidence="8" type="primary">Aste57867_14706</name>
    <name evidence="7" type="ORF">As57867_014651</name>
    <name evidence="8" type="ORF">ASTE57867_14706</name>
</gene>
<dbReference type="SMART" id="SM00184">
    <property type="entry name" value="RING"/>
    <property type="match status" value="1"/>
</dbReference>
<dbReference type="Pfam" id="PF13639">
    <property type="entry name" value="zf-RING_2"/>
    <property type="match status" value="1"/>
</dbReference>
<evidence type="ECO:0000313" key="8">
    <source>
        <dbReference type="EMBL" id="VFT91524.1"/>
    </source>
</evidence>
<dbReference type="AlphaFoldDB" id="A0A485L1D6"/>
<keyword evidence="3" id="KW-0862">Zinc</keyword>
<dbReference type="PANTHER" id="PTHR14155">
    <property type="entry name" value="RING FINGER DOMAIN-CONTAINING"/>
    <property type="match status" value="1"/>
</dbReference>
<reference evidence="7" key="2">
    <citation type="submission" date="2019-06" db="EMBL/GenBank/DDBJ databases">
        <title>Genomics analysis of Aphanomyces spp. identifies a new class of oomycete effector associated with host adaptation.</title>
        <authorList>
            <person name="Gaulin E."/>
        </authorList>
    </citation>
    <scope>NUCLEOTIDE SEQUENCE</scope>
    <source>
        <strain evidence="7">CBS 578.67</strain>
    </source>
</reference>
<evidence type="ECO:0000256" key="5">
    <source>
        <dbReference type="SAM" id="MobiDB-lite"/>
    </source>
</evidence>
<feature type="compositionally biased region" description="Polar residues" evidence="5">
    <location>
        <begin position="95"/>
        <end position="131"/>
    </location>
</feature>
<feature type="compositionally biased region" description="Polar residues" evidence="5">
    <location>
        <begin position="61"/>
        <end position="72"/>
    </location>
</feature>
<dbReference type="EMBL" id="VJMH01005571">
    <property type="protein sequence ID" value="KAF0694409.1"/>
    <property type="molecule type" value="Genomic_DNA"/>
</dbReference>
<reference evidence="8 9" key="1">
    <citation type="submission" date="2019-03" db="EMBL/GenBank/DDBJ databases">
        <authorList>
            <person name="Gaulin E."/>
            <person name="Dumas B."/>
        </authorList>
    </citation>
    <scope>NUCLEOTIDE SEQUENCE [LARGE SCALE GENOMIC DNA]</scope>
    <source>
        <strain evidence="8">CBS 568.67</strain>
    </source>
</reference>
<evidence type="ECO:0000256" key="2">
    <source>
        <dbReference type="ARBA" id="ARBA00022771"/>
    </source>
</evidence>
<feature type="region of interest" description="Disordered" evidence="5">
    <location>
        <begin position="256"/>
        <end position="286"/>
    </location>
</feature>
<sequence>MSGSQKHSYSSTYYVDNAGNAMQPSSLIVPVAKWSGGSNQTTGIGGSSSGTGNSTLGAGFASSSLRSVQARSRNIDIPNSKPRPRPKHLAPTISRVPSSSRTQSARKSNSSTVLPGSAHATTLSSAGNLNWHTRPPRGGLTYQPSYHVAPVDDSPLKRGKNNVAARRRDEHAFAPISDMHAPDVPSWDDELDRDEDVYRISESHRRDPKHLELTSAAISQATPAITRSKDAVEDLARALLTDCINRRNIEQQKMKKIKIETPKTPPATSSSSGSMSGSFPSPKELDMKSMPLYEDGGGVLSCSSSDDELNQLYMLDPSLVWDDKCRSDECHSKMCNDSSHCHDVDNMVLTSSPDSDGFFEEKGLPKEVRYNLPIAYGTVNETEKHCTICQVPYEIGSHIVTLTPCQHFFHALCVDKWLWNHVTCPLCRKEVVYEQDMDVLPASVHVRGTECPEDVQENMRKKLRAQCAEFRPVKPHPVSFDMDQLDAHFSGMQVQDERKRLRLDHLVWYVM</sequence>
<feature type="compositionally biased region" description="Low complexity" evidence="5">
    <location>
        <begin position="50"/>
        <end position="59"/>
    </location>
</feature>
<name>A0A485L1D6_9STRA</name>
<evidence type="ECO:0000313" key="9">
    <source>
        <dbReference type="Proteomes" id="UP000332933"/>
    </source>
</evidence>
<proteinExistence type="predicted"/>
<dbReference type="Proteomes" id="UP000332933">
    <property type="component" value="Unassembled WGS sequence"/>
</dbReference>
<feature type="compositionally biased region" description="Low complexity" evidence="5">
    <location>
        <begin position="266"/>
        <end position="282"/>
    </location>
</feature>
<keyword evidence="1" id="KW-0479">Metal-binding</keyword>
<protein>
    <submittedName>
        <fullName evidence="8">Aste57867_14706 protein</fullName>
    </submittedName>
</protein>
<accession>A0A485L1D6</accession>
<feature type="domain" description="RING-type" evidence="6">
    <location>
        <begin position="386"/>
        <end position="428"/>
    </location>
</feature>
<evidence type="ECO:0000256" key="3">
    <source>
        <dbReference type="ARBA" id="ARBA00022833"/>
    </source>
</evidence>
<keyword evidence="9" id="KW-1185">Reference proteome</keyword>
<dbReference type="InterPro" id="IPR001841">
    <property type="entry name" value="Znf_RING"/>
</dbReference>
<evidence type="ECO:0000256" key="4">
    <source>
        <dbReference type="PROSITE-ProRule" id="PRU00175"/>
    </source>
</evidence>
<dbReference type="InterPro" id="IPR013083">
    <property type="entry name" value="Znf_RING/FYVE/PHD"/>
</dbReference>
<dbReference type="GO" id="GO:0008270">
    <property type="term" value="F:zinc ion binding"/>
    <property type="evidence" value="ECO:0007669"/>
    <property type="project" value="UniProtKB-KW"/>
</dbReference>
<dbReference type="SUPFAM" id="SSF57850">
    <property type="entry name" value="RING/U-box"/>
    <property type="match status" value="1"/>
</dbReference>
<evidence type="ECO:0000259" key="6">
    <source>
        <dbReference type="PROSITE" id="PS50089"/>
    </source>
</evidence>